<dbReference type="InterPro" id="IPR023610">
    <property type="entry name" value="PInositol-4/5-P-5/4-kinase"/>
</dbReference>
<comment type="caution">
    <text evidence="5">The sequence shown here is derived from an EMBL/GenBank/DDBJ whole genome shotgun (WGS) entry which is preliminary data.</text>
</comment>
<keyword evidence="1" id="KW-0547">Nucleotide-binding</keyword>
<accession>A0A8J4V614</accession>
<dbReference type="SMART" id="SM00330">
    <property type="entry name" value="PIPKc"/>
    <property type="match status" value="1"/>
</dbReference>
<keyword evidence="1" id="KW-0067">ATP-binding</keyword>
<protein>
    <recommendedName>
        <fullName evidence="7">Pleckstrin domain-containing protein</fullName>
    </recommendedName>
</protein>
<dbReference type="InterPro" id="IPR027483">
    <property type="entry name" value="PInositol-4-P-4/5-kinase_C_sf"/>
</dbReference>
<evidence type="ECO:0000259" key="4">
    <source>
        <dbReference type="PROSITE" id="PS51455"/>
    </source>
</evidence>
<dbReference type="EMBL" id="AJWJ01000288">
    <property type="protein sequence ID" value="KAF2072344.1"/>
    <property type="molecule type" value="Genomic_DNA"/>
</dbReference>
<dbReference type="Proteomes" id="UP000695562">
    <property type="component" value="Unassembled WGS sequence"/>
</dbReference>
<dbReference type="GO" id="GO:0005524">
    <property type="term" value="F:ATP binding"/>
    <property type="evidence" value="ECO:0007669"/>
    <property type="project" value="UniProtKB-UniRule"/>
</dbReference>
<evidence type="ECO:0000256" key="1">
    <source>
        <dbReference type="PROSITE-ProRule" id="PRU00781"/>
    </source>
</evidence>
<keyword evidence="6" id="KW-1185">Reference proteome</keyword>
<dbReference type="PANTHER" id="PTHR23086:SF8">
    <property type="entry name" value="PHOSPHATIDYLINOSITOL 5-PHOSPHATE 4-KINASE, ISOFORM A"/>
    <property type="match status" value="1"/>
</dbReference>
<feature type="domain" description="PIPK" evidence="4">
    <location>
        <begin position="414"/>
        <end position="756"/>
    </location>
</feature>
<sequence length="763" mass="85507">MSHDGDGENRLVIDIINTTTTDDVDNGNGNGADTTTEAAEIPLSESTTTSTSTTTTVIESSSTLETTFEEISLTSVTITTPSTMVEATTSSNSNNNIPKVSKWRESQPYKAQSQRQLIDSPRVISENGSITLSNSASSENLNSSTSSLSSNTTSTSLNNSSNSINLSTSSSSTTTTGVTTTTTIGTGTTNLSTSNSSTSSTTSSFWSSISGWGSKLRSKDNQNNSSNNQNSNISTYEINNNDQDDGEDTICNNSTIYPGSQIIREGFLNKQGHLRKNWLCRYFILTDTSLEYFKDKGQPLINRMPLSECTLSMADVELVKRPLCFKIVHTPSKRSFYIYSNEKSNSQEYEQDSYQWIGAIQEVIDTFNHRVLEQQSNKESAQVNTSASLVNEDHKNHELVSCIIHALINCIGRISATVPTDISLSDFQAYEVKESCTPATMTPASSTPTNSPPPNVIIHTPATSTPPKTTQYTYKFIDYAPKIFRKIRELSNVNSEDYMLSLTKNTLTEEPTQGRSNSLFYFTEDKKLLIKTITNTEFEQLRNVLTNYYFHLLQNPDSLVVRFYGLHYISPSKSKNTYFVVMENIFTDKSMDEIYDLKGSTLHRKKEQGKKVGMDLDFCQRILVSEDFKQKFLKQIESDCNFLEKNSCMDYSLLLGIKKISKDDVENYNREKENQQQQPVSVFKKDMGGIFATTCSGEIYDRVYYIAIIDILTVYNIKKQIEHTYKSVAYDTADSMSAVDPQTYNKRFKTFINKVTGYPKIEK</sequence>
<dbReference type="Gene3D" id="3.30.810.10">
    <property type="entry name" value="2-Layer Sandwich"/>
    <property type="match status" value="1"/>
</dbReference>
<evidence type="ECO:0000313" key="6">
    <source>
        <dbReference type="Proteomes" id="UP000695562"/>
    </source>
</evidence>
<gene>
    <name evidence="5" type="ORF">CYY_006339</name>
</gene>
<dbReference type="GO" id="GO:0005886">
    <property type="term" value="C:plasma membrane"/>
    <property type="evidence" value="ECO:0007669"/>
    <property type="project" value="TreeGrafter"/>
</dbReference>
<dbReference type="Pfam" id="PF00169">
    <property type="entry name" value="PH"/>
    <property type="match status" value="1"/>
</dbReference>
<proteinExistence type="predicted"/>
<dbReference type="InterPro" id="IPR027484">
    <property type="entry name" value="PInositol-4-P-5-kinase_N"/>
</dbReference>
<evidence type="ECO:0008006" key="7">
    <source>
        <dbReference type="Google" id="ProtNLM"/>
    </source>
</evidence>
<feature type="domain" description="PH" evidence="3">
    <location>
        <begin position="261"/>
        <end position="365"/>
    </location>
</feature>
<dbReference type="PROSITE" id="PS50003">
    <property type="entry name" value="PH_DOMAIN"/>
    <property type="match status" value="1"/>
</dbReference>
<dbReference type="SUPFAM" id="SSF56104">
    <property type="entry name" value="SAICAR synthase-like"/>
    <property type="match status" value="1"/>
</dbReference>
<dbReference type="AlphaFoldDB" id="A0A8J4V614"/>
<evidence type="ECO:0000256" key="2">
    <source>
        <dbReference type="SAM" id="MobiDB-lite"/>
    </source>
</evidence>
<dbReference type="Gene3D" id="3.30.800.10">
    <property type="entry name" value="Phosphatidylinositol Phosphate Kinase II Beta"/>
    <property type="match status" value="1"/>
</dbReference>
<dbReference type="GO" id="GO:0016308">
    <property type="term" value="F:1-phosphatidylinositol-4-phosphate 5-kinase activity"/>
    <property type="evidence" value="ECO:0007669"/>
    <property type="project" value="TreeGrafter"/>
</dbReference>
<dbReference type="CDD" id="cd00139">
    <property type="entry name" value="PIPKc"/>
    <property type="match status" value="1"/>
</dbReference>
<dbReference type="SUPFAM" id="SSF50729">
    <property type="entry name" value="PH domain-like"/>
    <property type="match status" value="1"/>
</dbReference>
<dbReference type="Pfam" id="PF01504">
    <property type="entry name" value="PIP5K"/>
    <property type="match status" value="1"/>
</dbReference>
<dbReference type="InterPro" id="IPR002498">
    <property type="entry name" value="PInositol-4-P-4/5-kinase_core"/>
</dbReference>
<name>A0A8J4V614_9MYCE</name>
<evidence type="ECO:0000313" key="5">
    <source>
        <dbReference type="EMBL" id="KAF2072344.1"/>
    </source>
</evidence>
<feature type="compositionally biased region" description="Low complexity" evidence="2">
    <location>
        <begin position="131"/>
        <end position="204"/>
    </location>
</feature>
<dbReference type="OrthoDB" id="20783at2759"/>
<dbReference type="SMART" id="SM00233">
    <property type="entry name" value="PH"/>
    <property type="match status" value="1"/>
</dbReference>
<feature type="compositionally biased region" description="Polar residues" evidence="2">
    <location>
        <begin position="84"/>
        <end position="98"/>
    </location>
</feature>
<feature type="region of interest" description="Disordered" evidence="2">
    <location>
        <begin position="216"/>
        <end position="247"/>
    </location>
</feature>
<dbReference type="PANTHER" id="PTHR23086">
    <property type="entry name" value="PHOSPHATIDYLINOSITOL-4-PHOSPHATE 5-KINASE"/>
    <property type="match status" value="1"/>
</dbReference>
<organism evidence="5 6">
    <name type="scientific">Polysphondylium violaceum</name>
    <dbReference type="NCBI Taxonomy" id="133409"/>
    <lineage>
        <taxon>Eukaryota</taxon>
        <taxon>Amoebozoa</taxon>
        <taxon>Evosea</taxon>
        <taxon>Eumycetozoa</taxon>
        <taxon>Dictyostelia</taxon>
        <taxon>Dictyosteliales</taxon>
        <taxon>Dictyosteliaceae</taxon>
        <taxon>Polysphondylium</taxon>
    </lineage>
</organism>
<evidence type="ECO:0000259" key="3">
    <source>
        <dbReference type="PROSITE" id="PS50003"/>
    </source>
</evidence>
<dbReference type="GO" id="GO:0046854">
    <property type="term" value="P:phosphatidylinositol phosphate biosynthetic process"/>
    <property type="evidence" value="ECO:0007669"/>
    <property type="project" value="TreeGrafter"/>
</dbReference>
<feature type="region of interest" description="Disordered" evidence="2">
    <location>
        <begin position="84"/>
        <end position="204"/>
    </location>
</feature>
<dbReference type="InterPro" id="IPR001849">
    <property type="entry name" value="PH_domain"/>
</dbReference>
<feature type="compositionally biased region" description="Low complexity" evidence="2">
    <location>
        <begin position="221"/>
        <end position="232"/>
    </location>
</feature>
<keyword evidence="1" id="KW-0418">Kinase</keyword>
<dbReference type="InterPro" id="IPR011993">
    <property type="entry name" value="PH-like_dom_sf"/>
</dbReference>
<keyword evidence="1" id="KW-0808">Transferase</keyword>
<reference evidence="5" key="1">
    <citation type="submission" date="2020-01" db="EMBL/GenBank/DDBJ databases">
        <title>Development of genomics and gene disruption for Polysphondylium violaceum indicates a role for the polyketide synthase stlB in stalk morphogenesis.</title>
        <authorList>
            <person name="Narita B."/>
            <person name="Kawabe Y."/>
            <person name="Kin K."/>
            <person name="Saito T."/>
            <person name="Gibbs R."/>
            <person name="Kuspa A."/>
            <person name="Muzny D."/>
            <person name="Queller D."/>
            <person name="Richards S."/>
            <person name="Strassman J."/>
            <person name="Sucgang R."/>
            <person name="Worley K."/>
            <person name="Schaap P."/>
        </authorList>
    </citation>
    <scope>NUCLEOTIDE SEQUENCE</scope>
    <source>
        <strain evidence="5">QSvi11</strain>
    </source>
</reference>
<dbReference type="Gene3D" id="2.30.29.30">
    <property type="entry name" value="Pleckstrin-homology domain (PH domain)/Phosphotyrosine-binding domain (PTB)"/>
    <property type="match status" value="1"/>
</dbReference>
<dbReference type="PROSITE" id="PS51455">
    <property type="entry name" value="PIPK"/>
    <property type="match status" value="1"/>
</dbReference>